<accession>A0A4Q2S430</accession>
<protein>
    <submittedName>
        <fullName evidence="1">Uncharacterized protein</fullName>
    </submittedName>
</protein>
<dbReference type="AlphaFoldDB" id="A0A4Q2S430"/>
<evidence type="ECO:0000313" key="2">
    <source>
        <dbReference type="Proteomes" id="UP000294071"/>
    </source>
</evidence>
<dbReference type="Proteomes" id="UP000294071">
    <property type="component" value="Unassembled WGS sequence"/>
</dbReference>
<dbReference type="OrthoDB" id="3790986at2"/>
<comment type="caution">
    <text evidence="1">The sequence shown here is derived from an EMBL/GenBank/DDBJ whole genome shotgun (WGS) entry which is preliminary data.</text>
</comment>
<organism evidence="1 2">
    <name type="scientific">Nocardioides oleivorans</name>
    <dbReference type="NCBI Taxonomy" id="273676"/>
    <lineage>
        <taxon>Bacteria</taxon>
        <taxon>Bacillati</taxon>
        <taxon>Actinomycetota</taxon>
        <taxon>Actinomycetes</taxon>
        <taxon>Propionibacteriales</taxon>
        <taxon>Nocardioidaceae</taxon>
        <taxon>Nocardioides</taxon>
    </lineage>
</organism>
<reference evidence="1 2" key="1">
    <citation type="submission" date="2019-01" db="EMBL/GenBank/DDBJ databases">
        <title>Novel species of Nocardioides.</title>
        <authorList>
            <person name="Liu Q."/>
            <person name="Xin Y.-H."/>
        </authorList>
    </citation>
    <scope>NUCLEOTIDE SEQUENCE [LARGE SCALE GENOMIC DNA]</scope>
    <source>
        <strain evidence="1 2">CGMCC 4.6882</strain>
    </source>
</reference>
<gene>
    <name evidence="1" type="ORF">EUA93_13155</name>
</gene>
<dbReference type="RefSeq" id="WP_129400548.1">
    <property type="nucleotide sequence ID" value="NZ_SDWT01000001.1"/>
</dbReference>
<sequence length="182" mass="19644">MGVALSDLFGASSAEGPFFLDAPAETSTDIVRTTIDHATKRLTLTVQFRDLVDVDNHSVEFRLFTPRVRYVLSARMSGARTEANLVFVGIRGKGTYHANRDPMQPCRSVRARYDLAADTLTASVPTACIGAQNWVQVAAVATRVKVTPMEDGSANFAGHADDAFRGGLSTESLGRSPKVRRG</sequence>
<name>A0A4Q2S430_9ACTN</name>
<proteinExistence type="predicted"/>
<dbReference type="EMBL" id="SDWT01000001">
    <property type="protein sequence ID" value="RYB95205.1"/>
    <property type="molecule type" value="Genomic_DNA"/>
</dbReference>
<evidence type="ECO:0000313" key="1">
    <source>
        <dbReference type="EMBL" id="RYB95205.1"/>
    </source>
</evidence>
<keyword evidence="2" id="KW-1185">Reference proteome</keyword>